<accession>A0ABM8Q122</accession>
<dbReference type="EMBL" id="CAJHOE010000001">
    <property type="protein sequence ID" value="CAD7286532.1"/>
    <property type="molecule type" value="Genomic_DNA"/>
</dbReference>
<sequence length="189" mass="22598">MRLKVSKEAKISLSLPFYATQKSAFLFLQTHKDWLIKTYEKAKDTLPKDDEFVFLGQIYKIKFDENLKEVLIKNDEIFIKDKNALEEFKKSKAKEIFINFIDKFRPKIKKDINHISIKNMQTRWGSCNSKKGYINLNLNLIQKPPILIEYVILHELSHLIYPHHKSEFYDFIESIMPDFRQREIALNKK</sequence>
<gene>
    <name evidence="2" type="ORF">LMG8286_00365</name>
</gene>
<dbReference type="Pfam" id="PF01863">
    <property type="entry name" value="YgjP-like"/>
    <property type="match status" value="1"/>
</dbReference>
<evidence type="ECO:0000259" key="1">
    <source>
        <dbReference type="Pfam" id="PF01863"/>
    </source>
</evidence>
<proteinExistence type="predicted"/>
<organism evidence="2 3">
    <name type="scientific">Campylobacter suis</name>
    <dbReference type="NCBI Taxonomy" id="2790657"/>
    <lineage>
        <taxon>Bacteria</taxon>
        <taxon>Pseudomonadati</taxon>
        <taxon>Campylobacterota</taxon>
        <taxon>Epsilonproteobacteria</taxon>
        <taxon>Campylobacterales</taxon>
        <taxon>Campylobacteraceae</taxon>
        <taxon>Campylobacter</taxon>
    </lineage>
</organism>
<dbReference type="InterPro" id="IPR053136">
    <property type="entry name" value="UTP_pyrophosphatase-like"/>
</dbReference>
<name>A0ABM8Q122_9BACT</name>
<dbReference type="CDD" id="cd07344">
    <property type="entry name" value="M48_yhfN_like"/>
    <property type="match status" value="1"/>
</dbReference>
<dbReference type="PANTHER" id="PTHR30399:SF1">
    <property type="entry name" value="UTP PYROPHOSPHATASE"/>
    <property type="match status" value="1"/>
</dbReference>
<keyword evidence="3" id="KW-1185">Reference proteome</keyword>
<dbReference type="RefSeq" id="WP_230056155.1">
    <property type="nucleotide sequence ID" value="NZ_CAJHOE010000001.1"/>
</dbReference>
<dbReference type="PANTHER" id="PTHR30399">
    <property type="entry name" value="UNCHARACTERIZED PROTEIN YGJP"/>
    <property type="match status" value="1"/>
</dbReference>
<evidence type="ECO:0000313" key="2">
    <source>
        <dbReference type="EMBL" id="CAD7286532.1"/>
    </source>
</evidence>
<dbReference type="InterPro" id="IPR002725">
    <property type="entry name" value="YgjP-like_metallopeptidase"/>
</dbReference>
<protein>
    <recommendedName>
        <fullName evidence="1">YgjP-like metallopeptidase domain-containing protein</fullName>
    </recommendedName>
</protein>
<feature type="domain" description="YgjP-like metallopeptidase" evidence="1">
    <location>
        <begin position="1"/>
        <end position="188"/>
    </location>
</feature>
<dbReference type="Gene3D" id="3.30.2010.10">
    <property type="entry name" value="Metalloproteases ('zincins'), catalytic domain"/>
    <property type="match status" value="1"/>
</dbReference>
<reference evidence="2 3" key="1">
    <citation type="submission" date="2020-11" db="EMBL/GenBank/DDBJ databases">
        <authorList>
            <person name="Peeters C."/>
        </authorList>
    </citation>
    <scope>NUCLEOTIDE SEQUENCE [LARGE SCALE GENOMIC DNA]</scope>
    <source>
        <strain evidence="2 3">LMG 8286</strain>
    </source>
</reference>
<comment type="caution">
    <text evidence="2">The sequence shown here is derived from an EMBL/GenBank/DDBJ whole genome shotgun (WGS) entry which is preliminary data.</text>
</comment>
<dbReference type="Proteomes" id="UP000789359">
    <property type="component" value="Unassembled WGS sequence"/>
</dbReference>
<evidence type="ECO:0000313" key="3">
    <source>
        <dbReference type="Proteomes" id="UP000789359"/>
    </source>
</evidence>